<name>A0ABW0LJC0_9BACI</name>
<organism evidence="1 2">
    <name type="scientific">Lederbergia graminis</name>
    <dbReference type="NCBI Taxonomy" id="735518"/>
    <lineage>
        <taxon>Bacteria</taxon>
        <taxon>Bacillati</taxon>
        <taxon>Bacillota</taxon>
        <taxon>Bacilli</taxon>
        <taxon>Bacillales</taxon>
        <taxon>Bacillaceae</taxon>
        <taxon>Lederbergia</taxon>
    </lineage>
</organism>
<keyword evidence="2" id="KW-1185">Reference proteome</keyword>
<reference evidence="2" key="1">
    <citation type="journal article" date="2019" name="Int. J. Syst. Evol. Microbiol.">
        <title>The Global Catalogue of Microorganisms (GCM) 10K type strain sequencing project: providing services to taxonomists for standard genome sequencing and annotation.</title>
        <authorList>
            <consortium name="The Broad Institute Genomics Platform"/>
            <consortium name="The Broad Institute Genome Sequencing Center for Infectious Disease"/>
            <person name="Wu L."/>
            <person name="Ma J."/>
        </authorList>
    </citation>
    <scope>NUCLEOTIDE SEQUENCE [LARGE SCALE GENOMIC DNA]</scope>
    <source>
        <strain evidence="2">CGMCC 1.12237</strain>
    </source>
</reference>
<dbReference type="RefSeq" id="WP_382350723.1">
    <property type="nucleotide sequence ID" value="NZ_JBHSMC010000013.1"/>
</dbReference>
<proteinExistence type="predicted"/>
<dbReference type="EMBL" id="JBHSMC010000013">
    <property type="protein sequence ID" value="MFC5465007.1"/>
    <property type="molecule type" value="Genomic_DNA"/>
</dbReference>
<protein>
    <submittedName>
        <fullName evidence="1">Uncharacterized protein</fullName>
    </submittedName>
</protein>
<comment type="caution">
    <text evidence="1">The sequence shown here is derived from an EMBL/GenBank/DDBJ whole genome shotgun (WGS) entry which is preliminary data.</text>
</comment>
<accession>A0ABW0LJC0</accession>
<evidence type="ECO:0000313" key="2">
    <source>
        <dbReference type="Proteomes" id="UP001596147"/>
    </source>
</evidence>
<gene>
    <name evidence="1" type="ORF">ACFPM4_09600</name>
</gene>
<evidence type="ECO:0000313" key="1">
    <source>
        <dbReference type="EMBL" id="MFC5465007.1"/>
    </source>
</evidence>
<dbReference type="Proteomes" id="UP001596147">
    <property type="component" value="Unassembled WGS sequence"/>
</dbReference>
<sequence length="88" mass="9827">MNWISGGGDFRIVFTDVTNSFTAHLREYDGIGNADEFVGEKVRITEDSIVTWSPIDKWVDGGNEEAEFYITTYNASPGQASFYAEGFD</sequence>